<evidence type="ECO:0000313" key="5">
    <source>
        <dbReference type="Proteomes" id="UP001169006"/>
    </source>
</evidence>
<keyword evidence="5" id="KW-1185">Reference proteome</keyword>
<proteinExistence type="predicted"/>
<reference evidence="4" key="2">
    <citation type="submission" date="2023-07" db="EMBL/GenBank/DDBJ databases">
        <authorList>
            <person name="Sun H."/>
        </authorList>
    </citation>
    <scope>NUCLEOTIDE SEQUENCE</scope>
    <source>
        <strain evidence="4">05753</strain>
    </source>
</reference>
<dbReference type="RefSeq" id="WP_302077189.1">
    <property type="nucleotide sequence ID" value="NZ_JAUKWQ010000003.1"/>
</dbReference>
<comment type="caution">
    <text evidence="4">The sequence shown here is derived from an EMBL/GenBank/DDBJ whole genome shotgun (WGS) entry which is preliminary data.</text>
</comment>
<sequence length="207" mass="23662">MRCKLKLTRAEQKALRPQQIIDAAFEEFARNGFAATRVEDIAARIGVTKGTVYVYFATKEDLFAAVVMQVSQPFAEMIPYIEAVEGTYQERLKKVIRLFYDKLMVDRRARELIRFMISEAPRFPDLVDRHDDEFMAPIATRIKSLIDQGVAAGEFRDGPASWFAEIICAPALMMTFTRVLFDNRRPLDEAKFVEAHIDIMMNGLAAN</sequence>
<keyword evidence="1 2" id="KW-0238">DNA-binding</keyword>
<dbReference type="PROSITE" id="PS50977">
    <property type="entry name" value="HTH_TETR_2"/>
    <property type="match status" value="1"/>
</dbReference>
<dbReference type="PRINTS" id="PR00455">
    <property type="entry name" value="HTHTETR"/>
</dbReference>
<dbReference type="PANTHER" id="PTHR30055">
    <property type="entry name" value="HTH-TYPE TRANSCRIPTIONAL REGULATOR RUTR"/>
    <property type="match status" value="1"/>
</dbReference>
<dbReference type="InterPro" id="IPR009057">
    <property type="entry name" value="Homeodomain-like_sf"/>
</dbReference>
<dbReference type="SUPFAM" id="SSF46689">
    <property type="entry name" value="Homeodomain-like"/>
    <property type="match status" value="1"/>
</dbReference>
<accession>A0ABT8SX48</accession>
<dbReference type="PANTHER" id="PTHR30055:SF223">
    <property type="entry name" value="HTH-TYPE TRANSCRIPTIONAL REGULATOR UIDR"/>
    <property type="match status" value="1"/>
</dbReference>
<name>A0ABT8SX48_9HYPH</name>
<dbReference type="SUPFAM" id="SSF48498">
    <property type="entry name" value="Tetracyclin repressor-like, C-terminal domain"/>
    <property type="match status" value="1"/>
</dbReference>
<feature type="domain" description="HTH tetR-type" evidence="3">
    <location>
        <begin position="14"/>
        <end position="74"/>
    </location>
</feature>
<organism evidence="4 5">
    <name type="scientific">Rhizobium oryzicola</name>
    <dbReference type="NCBI Taxonomy" id="1232668"/>
    <lineage>
        <taxon>Bacteria</taxon>
        <taxon>Pseudomonadati</taxon>
        <taxon>Pseudomonadota</taxon>
        <taxon>Alphaproteobacteria</taxon>
        <taxon>Hyphomicrobiales</taxon>
        <taxon>Rhizobiaceae</taxon>
        <taxon>Rhizobium/Agrobacterium group</taxon>
        <taxon>Rhizobium</taxon>
    </lineage>
</organism>
<dbReference type="Pfam" id="PF00440">
    <property type="entry name" value="TetR_N"/>
    <property type="match status" value="1"/>
</dbReference>
<dbReference type="EMBL" id="JAUKWQ010000003">
    <property type="protein sequence ID" value="MDO1583034.1"/>
    <property type="molecule type" value="Genomic_DNA"/>
</dbReference>
<reference evidence="4" key="1">
    <citation type="journal article" date="2015" name="Int. J. Syst. Evol. Microbiol.">
        <title>Rhizobium oryzicola sp. nov., potential plant-growth-promoting endophytic bacteria isolated from rice roots.</title>
        <authorList>
            <person name="Zhang X.X."/>
            <person name="Gao J.S."/>
            <person name="Cao Y.H."/>
            <person name="Sheirdil R.A."/>
            <person name="Wang X.C."/>
            <person name="Zhang L."/>
        </authorList>
    </citation>
    <scope>NUCLEOTIDE SEQUENCE</scope>
    <source>
        <strain evidence="4">05753</strain>
    </source>
</reference>
<dbReference type="InterPro" id="IPR036271">
    <property type="entry name" value="Tet_transcr_reg_TetR-rel_C_sf"/>
</dbReference>
<evidence type="ECO:0000259" key="3">
    <source>
        <dbReference type="PROSITE" id="PS50977"/>
    </source>
</evidence>
<dbReference type="InterPro" id="IPR050109">
    <property type="entry name" value="HTH-type_TetR-like_transc_reg"/>
</dbReference>
<dbReference type="Gene3D" id="1.10.357.10">
    <property type="entry name" value="Tetracycline Repressor, domain 2"/>
    <property type="match status" value="1"/>
</dbReference>
<dbReference type="Proteomes" id="UP001169006">
    <property type="component" value="Unassembled WGS sequence"/>
</dbReference>
<gene>
    <name evidence="4" type="ORF">Q2T52_13160</name>
</gene>
<dbReference type="Pfam" id="PF14246">
    <property type="entry name" value="TetR_C_7"/>
    <property type="match status" value="1"/>
</dbReference>
<feature type="DNA-binding region" description="H-T-H motif" evidence="2">
    <location>
        <begin position="37"/>
        <end position="56"/>
    </location>
</feature>
<protein>
    <submittedName>
        <fullName evidence="4">TetR/AcrR family transcriptional regulator</fullName>
    </submittedName>
</protein>
<dbReference type="Gene3D" id="1.10.10.60">
    <property type="entry name" value="Homeodomain-like"/>
    <property type="match status" value="1"/>
</dbReference>
<dbReference type="InterPro" id="IPR039536">
    <property type="entry name" value="TetR_C_Proteobacteria"/>
</dbReference>
<evidence type="ECO:0000256" key="2">
    <source>
        <dbReference type="PROSITE-ProRule" id="PRU00335"/>
    </source>
</evidence>
<evidence type="ECO:0000256" key="1">
    <source>
        <dbReference type="ARBA" id="ARBA00023125"/>
    </source>
</evidence>
<dbReference type="InterPro" id="IPR001647">
    <property type="entry name" value="HTH_TetR"/>
</dbReference>
<evidence type="ECO:0000313" key="4">
    <source>
        <dbReference type="EMBL" id="MDO1583034.1"/>
    </source>
</evidence>